<evidence type="ECO:0000259" key="3">
    <source>
        <dbReference type="Pfam" id="PF20511"/>
    </source>
</evidence>
<dbReference type="CDD" id="cd07010">
    <property type="entry name" value="cupin_PMI_type_I_N_bac"/>
    <property type="match status" value="1"/>
</dbReference>
<reference evidence="5" key="1">
    <citation type="journal article" date="2019" name="Int. J. Syst. Evol. Microbiol.">
        <title>Halobacteriovorax valvorus sp. nov., a novel prokaryotic predator isolated from coastal seawater of China.</title>
        <authorList>
            <person name="Chen M.-X."/>
        </authorList>
    </citation>
    <scope>NUCLEOTIDE SEQUENCE [LARGE SCALE GENOMIC DNA]</scope>
    <source>
        <strain evidence="5">BL9</strain>
    </source>
</reference>
<comment type="caution">
    <text evidence="4">The sequence shown here is derived from an EMBL/GenBank/DDBJ whole genome shotgun (WGS) entry which is preliminary data.</text>
</comment>
<dbReference type="InterPro" id="IPR011051">
    <property type="entry name" value="RmlC_Cupin_sf"/>
</dbReference>
<dbReference type="PANTHER" id="PTHR42742:SF3">
    <property type="entry name" value="FRUCTOKINASE"/>
    <property type="match status" value="1"/>
</dbReference>
<accession>A0ABY0IG06</accession>
<gene>
    <name evidence="4" type="ORF">DAY19_09325</name>
</gene>
<evidence type="ECO:0000256" key="1">
    <source>
        <dbReference type="ARBA" id="ARBA00022723"/>
    </source>
</evidence>
<keyword evidence="4" id="KW-0413">Isomerase</keyword>
<sequence>MILKQLPHLVTTVWGGEKLKKFKLQEGESFDGPLGETWEVSTLENGLSHCESGRSLKDDLEGKELTYLIKFIDTAQNLSIQVHPDNEYAHIHEDALGKDECWYILEAQDDAGIYLGLKDGVTKERLQTAIENNEDVNELLNFHNVRKGDFFNIPAGSIHAIGSGVTLVEVQQNSGVTYRVWDWNRVGLDGNPRELHVKKAMDVINFELEKNIPEHFQYKNLEESGLLTSNKYFNARLKILKANDESVLSLNGISSVVVLDGECEIDGTSLSKYQTAVLKDIESAILKATTDSQVLVVKQV</sequence>
<evidence type="ECO:0000313" key="4">
    <source>
        <dbReference type="EMBL" id="RZF21880.1"/>
    </source>
</evidence>
<evidence type="ECO:0000313" key="5">
    <source>
        <dbReference type="Proteomes" id="UP000443582"/>
    </source>
</evidence>
<name>A0ABY0IG06_9BACT</name>
<dbReference type="InterPro" id="IPR051804">
    <property type="entry name" value="Carb_Metab_Reg_Kinase/Isom"/>
</dbReference>
<dbReference type="RefSeq" id="WP_115361721.1">
    <property type="nucleotide sequence ID" value="NZ_QDKL01000002.1"/>
</dbReference>
<protein>
    <submittedName>
        <fullName evidence="4">Mannose-6-phosphate isomerase</fullName>
    </submittedName>
</protein>
<dbReference type="SUPFAM" id="SSF51182">
    <property type="entry name" value="RmlC-like cupins"/>
    <property type="match status" value="1"/>
</dbReference>
<keyword evidence="1" id="KW-0479">Metal-binding</keyword>
<evidence type="ECO:0000256" key="2">
    <source>
        <dbReference type="ARBA" id="ARBA00022833"/>
    </source>
</evidence>
<dbReference type="PANTHER" id="PTHR42742">
    <property type="entry name" value="TRANSCRIPTIONAL REPRESSOR MPRA"/>
    <property type="match status" value="1"/>
</dbReference>
<feature type="domain" description="Phosphomannose isomerase type I catalytic" evidence="3">
    <location>
        <begin position="59"/>
        <end position="93"/>
    </location>
</feature>
<organism evidence="4 5">
    <name type="scientific">Halobacteriovorax vibrionivorans</name>
    <dbReference type="NCBI Taxonomy" id="2152716"/>
    <lineage>
        <taxon>Bacteria</taxon>
        <taxon>Pseudomonadati</taxon>
        <taxon>Bdellovibrionota</taxon>
        <taxon>Bacteriovoracia</taxon>
        <taxon>Bacteriovoracales</taxon>
        <taxon>Halobacteriovoraceae</taxon>
        <taxon>Halobacteriovorax</taxon>
    </lineage>
</organism>
<keyword evidence="5" id="KW-1185">Reference proteome</keyword>
<dbReference type="Gene3D" id="2.60.120.10">
    <property type="entry name" value="Jelly Rolls"/>
    <property type="match status" value="1"/>
</dbReference>
<proteinExistence type="predicted"/>
<keyword evidence="2" id="KW-0862">Zinc</keyword>
<dbReference type="EMBL" id="QDKL01000002">
    <property type="protein sequence ID" value="RZF21880.1"/>
    <property type="molecule type" value="Genomic_DNA"/>
</dbReference>
<dbReference type="InterPro" id="IPR014710">
    <property type="entry name" value="RmlC-like_jellyroll"/>
</dbReference>
<dbReference type="Pfam" id="PF20511">
    <property type="entry name" value="PMI_typeI_cat"/>
    <property type="match status" value="1"/>
</dbReference>
<dbReference type="GO" id="GO:0016853">
    <property type="term" value="F:isomerase activity"/>
    <property type="evidence" value="ECO:0007669"/>
    <property type="project" value="UniProtKB-KW"/>
</dbReference>
<dbReference type="InterPro" id="IPR014628">
    <property type="entry name" value="Man6P_isomerase_Firm_short"/>
</dbReference>
<dbReference type="InterPro" id="IPR046457">
    <property type="entry name" value="PMI_typeI_cat"/>
</dbReference>
<dbReference type="PIRSF" id="PIRSF036894">
    <property type="entry name" value="PMI_Firm_short"/>
    <property type="match status" value="1"/>
</dbReference>
<dbReference type="Proteomes" id="UP000443582">
    <property type="component" value="Unassembled WGS sequence"/>
</dbReference>